<dbReference type="EMBL" id="FNJB01000007">
    <property type="protein sequence ID" value="SDP19138.1"/>
    <property type="molecule type" value="Genomic_DNA"/>
</dbReference>
<proteinExistence type="predicted"/>
<dbReference type="Proteomes" id="UP000199651">
    <property type="component" value="Unassembled WGS sequence"/>
</dbReference>
<name>A0A1H0QR26_9PSEU</name>
<feature type="region of interest" description="Disordered" evidence="1">
    <location>
        <begin position="1"/>
        <end position="33"/>
    </location>
</feature>
<accession>A0A1H0QR26</accession>
<dbReference type="AlphaFoldDB" id="A0A1H0QR26"/>
<feature type="compositionally biased region" description="Basic and acidic residues" evidence="1">
    <location>
        <begin position="13"/>
        <end position="33"/>
    </location>
</feature>
<evidence type="ECO:0000256" key="1">
    <source>
        <dbReference type="SAM" id="MobiDB-lite"/>
    </source>
</evidence>
<evidence type="ECO:0000313" key="2">
    <source>
        <dbReference type="EMBL" id="SDP19138.1"/>
    </source>
</evidence>
<organism evidence="2 3">
    <name type="scientific">Actinokineospora alba</name>
    <dbReference type="NCBI Taxonomy" id="504798"/>
    <lineage>
        <taxon>Bacteria</taxon>
        <taxon>Bacillati</taxon>
        <taxon>Actinomycetota</taxon>
        <taxon>Actinomycetes</taxon>
        <taxon>Pseudonocardiales</taxon>
        <taxon>Pseudonocardiaceae</taxon>
        <taxon>Actinokineospora</taxon>
    </lineage>
</organism>
<dbReference type="RefSeq" id="WP_091377312.1">
    <property type="nucleotide sequence ID" value="NZ_FNDV01000004.1"/>
</dbReference>
<gene>
    <name evidence="2" type="ORF">SAMN05192558_10783</name>
</gene>
<evidence type="ECO:0000313" key="3">
    <source>
        <dbReference type="Proteomes" id="UP000199651"/>
    </source>
</evidence>
<protein>
    <submittedName>
        <fullName evidence="2">Uncharacterized protein</fullName>
    </submittedName>
</protein>
<sequence>MPENVAGTGTTGAKDKVTDAPGGAKDKFGAKDSLDASRSAEPIFTESRRLIAIAEAFTARADFHTVVAELADMDGDHLKQLADDGFTTYLLAHDVDVPKDVTVNLRVPGEAEESLLDTTISVCVHTVDSAGHHHDYGIHLTIFGWTPGC</sequence>
<reference evidence="3" key="1">
    <citation type="submission" date="2016-10" db="EMBL/GenBank/DDBJ databases">
        <authorList>
            <person name="Varghese N."/>
            <person name="Submissions S."/>
        </authorList>
    </citation>
    <scope>NUCLEOTIDE SEQUENCE [LARGE SCALE GENOMIC DNA]</scope>
    <source>
        <strain evidence="3">IBRC-M 10655</strain>
    </source>
</reference>
<keyword evidence="3" id="KW-1185">Reference proteome</keyword>
<dbReference type="STRING" id="504798.SAMN05421871_10482"/>